<feature type="compositionally biased region" description="Gly residues" evidence="1">
    <location>
        <begin position="33"/>
        <end position="50"/>
    </location>
</feature>
<proteinExistence type="predicted"/>
<protein>
    <submittedName>
        <fullName evidence="2">Uncharacterized protein</fullName>
    </submittedName>
</protein>
<name>A0ABQ4GL94_9ACTN</name>
<feature type="region of interest" description="Disordered" evidence="1">
    <location>
        <begin position="1"/>
        <end position="60"/>
    </location>
</feature>
<evidence type="ECO:0000256" key="1">
    <source>
        <dbReference type="SAM" id="MobiDB-lite"/>
    </source>
</evidence>
<evidence type="ECO:0000313" key="2">
    <source>
        <dbReference type="EMBL" id="GIH62197.1"/>
    </source>
</evidence>
<reference evidence="2 3" key="1">
    <citation type="submission" date="2021-01" db="EMBL/GenBank/DDBJ databases">
        <title>Whole genome shotgun sequence of Microbispora siamensis NBRC 104113.</title>
        <authorList>
            <person name="Komaki H."/>
            <person name="Tamura T."/>
        </authorList>
    </citation>
    <scope>NUCLEOTIDE SEQUENCE [LARGE SCALE GENOMIC DNA]</scope>
    <source>
        <strain evidence="2 3">NBRC 104113</strain>
    </source>
</reference>
<dbReference type="Proteomes" id="UP000660454">
    <property type="component" value="Unassembled WGS sequence"/>
</dbReference>
<organism evidence="2 3">
    <name type="scientific">Microbispora siamensis</name>
    <dbReference type="NCBI Taxonomy" id="564413"/>
    <lineage>
        <taxon>Bacteria</taxon>
        <taxon>Bacillati</taxon>
        <taxon>Actinomycetota</taxon>
        <taxon>Actinomycetes</taxon>
        <taxon>Streptosporangiales</taxon>
        <taxon>Streptosporangiaceae</taxon>
        <taxon>Microbispora</taxon>
    </lineage>
</organism>
<dbReference type="EMBL" id="BOOF01000014">
    <property type="protein sequence ID" value="GIH62197.1"/>
    <property type="molecule type" value="Genomic_DNA"/>
</dbReference>
<evidence type="ECO:0000313" key="3">
    <source>
        <dbReference type="Proteomes" id="UP000660454"/>
    </source>
</evidence>
<feature type="region of interest" description="Disordered" evidence="1">
    <location>
        <begin position="139"/>
        <end position="172"/>
    </location>
</feature>
<keyword evidence="3" id="KW-1185">Reference proteome</keyword>
<comment type="caution">
    <text evidence="2">The sequence shown here is derived from an EMBL/GenBank/DDBJ whole genome shotgun (WGS) entry which is preliminary data.</text>
</comment>
<sequence>MVILRSPLSGTGQPGRQEYRTSSRDTFSIFAEKGGGPLGLGEGSFPGAGETGTDEGVTGDGVADAEEVGAAEGAAGVDESAAGDAGAGADTRVLAVADAPASPTPAQPVIPTRAAITTADLRFHKEVIGAGYPRPRRAQALAHAPVDSGAPVDKARGGWPESPYRGGASRTN</sequence>
<accession>A0ABQ4GL94</accession>
<gene>
    <name evidence="2" type="ORF">Msi02_30140</name>
</gene>